<keyword evidence="2" id="KW-0812">Transmembrane</keyword>
<name>E9HAX0_DAPPU</name>
<dbReference type="eggNOG" id="KOG1699">
    <property type="taxonomic scope" value="Eukaryota"/>
</dbReference>
<gene>
    <name evidence="5" type="ORF">DAPPUDRAFT_112080</name>
</gene>
<accession>E9HAX0</accession>
<dbReference type="KEGG" id="dpx:DAPPUDRAFT_112080"/>
<protein>
    <recommendedName>
        <fullName evidence="7">SGNH domain-containing protein</fullName>
    </recommendedName>
</protein>
<keyword evidence="6" id="KW-1185">Reference proteome</keyword>
<proteinExistence type="predicted"/>
<dbReference type="GO" id="GO:0016020">
    <property type="term" value="C:membrane"/>
    <property type="evidence" value="ECO:0007669"/>
    <property type="project" value="UniProtKB-SubCell"/>
</dbReference>
<dbReference type="InParanoid" id="E9HAX0"/>
<evidence type="ECO:0000256" key="2">
    <source>
        <dbReference type="ARBA" id="ARBA00022692"/>
    </source>
</evidence>
<evidence type="ECO:0000256" key="1">
    <source>
        <dbReference type="ARBA" id="ARBA00004370"/>
    </source>
</evidence>
<dbReference type="OrthoDB" id="6359032at2759"/>
<evidence type="ECO:0000313" key="6">
    <source>
        <dbReference type="Proteomes" id="UP000000305"/>
    </source>
</evidence>
<dbReference type="PANTHER" id="PTHR13533:SF45">
    <property type="entry name" value="CAS1P 10 TM ACYL TRANSFERASE DOMAIN-CONTAINING PROTEIN"/>
    <property type="match status" value="1"/>
</dbReference>
<dbReference type="Proteomes" id="UP000000305">
    <property type="component" value="Unassembled WGS sequence"/>
</dbReference>
<sequence>MAFSLSFQLVRNPPNSKLPARTADVRIIPAKSKASLKTCIVMQYVSNHRVCILGTNKIQKSNMSSLFKILHRLSTLFYTVSRRIILKVGNARVGKRAQLENWRTAQHSQLETADENTLLDSNERNLNSPRYAKLGVSIFIMAQILILSYSMTCILDITNHLKGRCQIQWLDKKDIVNCVDALSGESVNGRHVTGSLDESNYLNFVFIGDSRVRQIFFNFVKIIPDYDLQIEPKLKSYYKLHRDVNFTSHVLNFRLSFYWRPFLGENITDVVPQIIQNLHADMVKIVLIGLSTHHMIHEQNSSQQLYAKGLRELAPVLQRIATSSTRVIWLRQYPVIDFFGSSESHNTDIFSSKINQFNVESERILRNRGITIWNSGNFLVEEYIRSCSLLDRGEIMYFGDAYFSCLDYLHTGYVALSLALQLLVNELC</sequence>
<evidence type="ECO:0008006" key="7">
    <source>
        <dbReference type="Google" id="ProtNLM"/>
    </source>
</evidence>
<keyword evidence="4" id="KW-0472">Membrane</keyword>
<comment type="subcellular location">
    <subcellularLocation>
        <location evidence="1">Membrane</location>
    </subcellularLocation>
</comment>
<evidence type="ECO:0000313" key="5">
    <source>
        <dbReference type="EMBL" id="EFX71106.1"/>
    </source>
</evidence>
<evidence type="ECO:0000256" key="4">
    <source>
        <dbReference type="ARBA" id="ARBA00023136"/>
    </source>
</evidence>
<dbReference type="PANTHER" id="PTHR13533">
    <property type="entry name" value="N-ACETYLNEURAMINATE 9-O-ACETYLTRANSFERASE"/>
    <property type="match status" value="1"/>
</dbReference>
<evidence type="ECO:0000256" key="3">
    <source>
        <dbReference type="ARBA" id="ARBA00022989"/>
    </source>
</evidence>
<dbReference type="GO" id="GO:0005794">
    <property type="term" value="C:Golgi apparatus"/>
    <property type="evidence" value="ECO:0007669"/>
    <property type="project" value="UniProtKB-ARBA"/>
</dbReference>
<keyword evidence="3" id="KW-1133">Transmembrane helix</keyword>
<dbReference type="GO" id="GO:0005975">
    <property type="term" value="P:carbohydrate metabolic process"/>
    <property type="evidence" value="ECO:0007669"/>
    <property type="project" value="UniProtKB-ARBA"/>
</dbReference>
<dbReference type="HOGENOM" id="CLU_641355_0_0_1"/>
<dbReference type="EMBL" id="GL732613">
    <property type="protein sequence ID" value="EFX71106.1"/>
    <property type="molecule type" value="Genomic_DNA"/>
</dbReference>
<reference evidence="5 6" key="1">
    <citation type="journal article" date="2011" name="Science">
        <title>The ecoresponsive genome of Daphnia pulex.</title>
        <authorList>
            <person name="Colbourne J.K."/>
            <person name="Pfrender M.E."/>
            <person name="Gilbert D."/>
            <person name="Thomas W.K."/>
            <person name="Tucker A."/>
            <person name="Oakley T.H."/>
            <person name="Tokishita S."/>
            <person name="Aerts A."/>
            <person name="Arnold G.J."/>
            <person name="Basu M.K."/>
            <person name="Bauer D.J."/>
            <person name="Caceres C.E."/>
            <person name="Carmel L."/>
            <person name="Casola C."/>
            <person name="Choi J.H."/>
            <person name="Detter J.C."/>
            <person name="Dong Q."/>
            <person name="Dusheyko S."/>
            <person name="Eads B.D."/>
            <person name="Frohlich T."/>
            <person name="Geiler-Samerotte K.A."/>
            <person name="Gerlach D."/>
            <person name="Hatcher P."/>
            <person name="Jogdeo S."/>
            <person name="Krijgsveld J."/>
            <person name="Kriventseva E.V."/>
            <person name="Kultz D."/>
            <person name="Laforsch C."/>
            <person name="Lindquist E."/>
            <person name="Lopez J."/>
            <person name="Manak J.R."/>
            <person name="Muller J."/>
            <person name="Pangilinan J."/>
            <person name="Patwardhan R.P."/>
            <person name="Pitluck S."/>
            <person name="Pritham E.J."/>
            <person name="Rechtsteiner A."/>
            <person name="Rho M."/>
            <person name="Rogozin I.B."/>
            <person name="Sakarya O."/>
            <person name="Salamov A."/>
            <person name="Schaack S."/>
            <person name="Shapiro H."/>
            <person name="Shiga Y."/>
            <person name="Skalitzky C."/>
            <person name="Smith Z."/>
            <person name="Souvorov A."/>
            <person name="Sung W."/>
            <person name="Tang Z."/>
            <person name="Tsuchiya D."/>
            <person name="Tu H."/>
            <person name="Vos H."/>
            <person name="Wang M."/>
            <person name="Wolf Y.I."/>
            <person name="Yamagata H."/>
            <person name="Yamada T."/>
            <person name="Ye Y."/>
            <person name="Shaw J.R."/>
            <person name="Andrews J."/>
            <person name="Crease T.J."/>
            <person name="Tang H."/>
            <person name="Lucas S.M."/>
            <person name="Robertson H.M."/>
            <person name="Bork P."/>
            <person name="Koonin E.V."/>
            <person name="Zdobnov E.M."/>
            <person name="Grigoriev I.V."/>
            <person name="Lynch M."/>
            <person name="Boore J.L."/>
        </authorList>
    </citation>
    <scope>NUCLEOTIDE SEQUENCE [LARGE SCALE GENOMIC DNA]</scope>
</reference>
<dbReference type="PhylomeDB" id="E9HAX0"/>
<organism evidence="5 6">
    <name type="scientific">Daphnia pulex</name>
    <name type="common">Water flea</name>
    <dbReference type="NCBI Taxonomy" id="6669"/>
    <lineage>
        <taxon>Eukaryota</taxon>
        <taxon>Metazoa</taxon>
        <taxon>Ecdysozoa</taxon>
        <taxon>Arthropoda</taxon>
        <taxon>Crustacea</taxon>
        <taxon>Branchiopoda</taxon>
        <taxon>Diplostraca</taxon>
        <taxon>Cladocera</taxon>
        <taxon>Anomopoda</taxon>
        <taxon>Daphniidae</taxon>
        <taxon>Daphnia</taxon>
    </lineage>
</organism>
<dbReference type="AlphaFoldDB" id="E9HAX0"/>